<dbReference type="SUPFAM" id="SSF55729">
    <property type="entry name" value="Acyl-CoA N-acyltransferases (Nat)"/>
    <property type="match status" value="1"/>
</dbReference>
<dbReference type="PANTHER" id="PTHR41368:SF1">
    <property type="entry name" value="PROTEIN YGHO"/>
    <property type="match status" value="1"/>
</dbReference>
<dbReference type="PANTHER" id="PTHR41368">
    <property type="entry name" value="PROTEIN YGHO"/>
    <property type="match status" value="1"/>
</dbReference>
<evidence type="ECO:0000313" key="3">
    <source>
        <dbReference type="EMBL" id="MCA9755207.1"/>
    </source>
</evidence>
<dbReference type="AlphaFoldDB" id="A0A956N9T1"/>
<organism evidence="3 4">
    <name type="scientific">Eiseniibacteriota bacterium</name>
    <dbReference type="NCBI Taxonomy" id="2212470"/>
    <lineage>
        <taxon>Bacteria</taxon>
        <taxon>Candidatus Eiseniibacteriota</taxon>
    </lineage>
</organism>
<comment type="caution">
    <text evidence="3">The sequence shown here is derived from an EMBL/GenBank/DDBJ whole genome shotgun (WGS) entry which is preliminary data.</text>
</comment>
<dbReference type="InterPro" id="IPR039968">
    <property type="entry name" value="BcerS-like"/>
</dbReference>
<dbReference type="Gene3D" id="3.40.630.30">
    <property type="match status" value="1"/>
</dbReference>
<dbReference type="GO" id="GO:0016747">
    <property type="term" value="F:acyltransferase activity, transferring groups other than amino-acyl groups"/>
    <property type="evidence" value="ECO:0007669"/>
    <property type="project" value="InterPro"/>
</dbReference>
<dbReference type="InterPro" id="IPR016181">
    <property type="entry name" value="Acyl_CoA_acyltransferase"/>
</dbReference>
<name>A0A956N9T1_UNCEI</name>
<evidence type="ECO:0000313" key="4">
    <source>
        <dbReference type="Proteomes" id="UP000739538"/>
    </source>
</evidence>
<evidence type="ECO:0000256" key="1">
    <source>
        <dbReference type="SAM" id="MobiDB-lite"/>
    </source>
</evidence>
<dbReference type="Proteomes" id="UP000739538">
    <property type="component" value="Unassembled WGS sequence"/>
</dbReference>
<dbReference type="PROSITE" id="PS51186">
    <property type="entry name" value="GNAT"/>
    <property type="match status" value="1"/>
</dbReference>
<dbReference type="InterPro" id="IPR000182">
    <property type="entry name" value="GNAT_dom"/>
</dbReference>
<dbReference type="EMBL" id="JAGQHS010000018">
    <property type="protein sequence ID" value="MCA9755207.1"/>
    <property type="molecule type" value="Genomic_DNA"/>
</dbReference>
<feature type="domain" description="N-acetyltransferase" evidence="2">
    <location>
        <begin position="207"/>
        <end position="383"/>
    </location>
</feature>
<accession>A0A956N9T1</accession>
<protein>
    <submittedName>
        <fullName evidence="3">N-acetyltransferase</fullName>
    </submittedName>
</protein>
<reference evidence="3" key="1">
    <citation type="submission" date="2020-04" db="EMBL/GenBank/DDBJ databases">
        <authorList>
            <person name="Zhang T."/>
        </authorList>
    </citation>
    <scope>NUCLEOTIDE SEQUENCE</scope>
    <source>
        <strain evidence="3">HKST-UBA02</strain>
    </source>
</reference>
<feature type="region of interest" description="Disordered" evidence="1">
    <location>
        <begin position="388"/>
        <end position="448"/>
    </location>
</feature>
<sequence length="448" mass="50438">MPFPDIQISVVREERDLDAFIRFPWTLYRNDPHWVPPLISDVKKLLDRKHHPFHQHAEVEYFLARRRGARGGHEGEVVGRIAAIVNHAHNEFHEEKTGFFGFFETIDDESVAALLLQAAADWLSAREMERMRGPASFSSNEEFGLLVDGFDSGPMVMMTYNPEYYIRLLERHGLTPAKDLVAYYMTDETIPERLLKLLQRVEDRAQITVRPLDKKRFDQEVELIRDIYNSAWERNWGFVPMTNAEIDHMAKELKQVVDPDLVAFAEKDGKTIGFALALPDLNQALRRANGKLWPFGLVKMLLEMKVRKIRRIRVLTLGVLAEYRKLGADVLLYSHLYRRGTAKGYRAGEFSWILEDNMPMRRALEQIGASVYKTYRIYEQPLGAGAGAENGRGAASGGADAGRDAAATDDGTHAGEGAENGRGAAATDGMRANEGASSSDARTSRGTE</sequence>
<evidence type="ECO:0000259" key="2">
    <source>
        <dbReference type="PROSITE" id="PS51186"/>
    </source>
</evidence>
<proteinExistence type="predicted"/>
<feature type="compositionally biased region" description="Gly residues" evidence="1">
    <location>
        <begin position="388"/>
        <end position="400"/>
    </location>
</feature>
<gene>
    <name evidence="3" type="ORF">KDA27_05345</name>
</gene>
<feature type="compositionally biased region" description="Low complexity" evidence="1">
    <location>
        <begin position="404"/>
        <end position="426"/>
    </location>
</feature>
<reference evidence="3" key="2">
    <citation type="journal article" date="2021" name="Microbiome">
        <title>Successional dynamics and alternative stable states in a saline activated sludge microbial community over 9 years.</title>
        <authorList>
            <person name="Wang Y."/>
            <person name="Ye J."/>
            <person name="Ju F."/>
            <person name="Liu L."/>
            <person name="Boyd J.A."/>
            <person name="Deng Y."/>
            <person name="Parks D.H."/>
            <person name="Jiang X."/>
            <person name="Yin X."/>
            <person name="Woodcroft B.J."/>
            <person name="Tyson G.W."/>
            <person name="Hugenholtz P."/>
            <person name="Polz M.F."/>
            <person name="Zhang T."/>
        </authorList>
    </citation>
    <scope>NUCLEOTIDE SEQUENCE</scope>
    <source>
        <strain evidence="3">HKST-UBA02</strain>
    </source>
</reference>